<evidence type="ECO:0000313" key="1">
    <source>
        <dbReference type="EMBL" id="KAH7270931.1"/>
    </source>
</evidence>
<organism evidence="1 2">
    <name type="scientific">Fusarium solani</name>
    <name type="common">Filamentous fungus</name>
    <dbReference type="NCBI Taxonomy" id="169388"/>
    <lineage>
        <taxon>Eukaryota</taxon>
        <taxon>Fungi</taxon>
        <taxon>Dikarya</taxon>
        <taxon>Ascomycota</taxon>
        <taxon>Pezizomycotina</taxon>
        <taxon>Sordariomycetes</taxon>
        <taxon>Hypocreomycetidae</taxon>
        <taxon>Hypocreales</taxon>
        <taxon>Nectriaceae</taxon>
        <taxon>Fusarium</taxon>
        <taxon>Fusarium solani species complex</taxon>
    </lineage>
</organism>
<proteinExistence type="predicted"/>
<comment type="caution">
    <text evidence="1">The sequence shown here is derived from an EMBL/GenBank/DDBJ whole genome shotgun (WGS) entry which is preliminary data.</text>
</comment>
<name>A0A9P9KYM2_FUSSL</name>
<dbReference type="OrthoDB" id="4757095at2759"/>
<gene>
    <name evidence="1" type="ORF">B0J15DRAFT_200623</name>
</gene>
<evidence type="ECO:0000313" key="2">
    <source>
        <dbReference type="Proteomes" id="UP000736672"/>
    </source>
</evidence>
<reference evidence="1" key="1">
    <citation type="journal article" date="2021" name="Nat. Commun.">
        <title>Genetic determinants of endophytism in the Arabidopsis root mycobiome.</title>
        <authorList>
            <person name="Mesny F."/>
            <person name="Miyauchi S."/>
            <person name="Thiergart T."/>
            <person name="Pickel B."/>
            <person name="Atanasova L."/>
            <person name="Karlsson M."/>
            <person name="Huettel B."/>
            <person name="Barry K.W."/>
            <person name="Haridas S."/>
            <person name="Chen C."/>
            <person name="Bauer D."/>
            <person name="Andreopoulos W."/>
            <person name="Pangilinan J."/>
            <person name="LaButti K."/>
            <person name="Riley R."/>
            <person name="Lipzen A."/>
            <person name="Clum A."/>
            <person name="Drula E."/>
            <person name="Henrissat B."/>
            <person name="Kohler A."/>
            <person name="Grigoriev I.V."/>
            <person name="Martin F.M."/>
            <person name="Hacquard S."/>
        </authorList>
    </citation>
    <scope>NUCLEOTIDE SEQUENCE</scope>
    <source>
        <strain evidence="1">FSSC 5 MPI-SDFR-AT-0091</strain>
    </source>
</reference>
<dbReference type="EMBL" id="JAGTJS010000004">
    <property type="protein sequence ID" value="KAH7270931.1"/>
    <property type="molecule type" value="Genomic_DNA"/>
</dbReference>
<protein>
    <submittedName>
        <fullName evidence="1">Uncharacterized protein</fullName>
    </submittedName>
</protein>
<sequence>MPFHSQSQSSFVARLPSEVREAIYLELWRCVGLRQHIVTHARYHRDGRLTEVHLARWPCTTEFYVGNRLQEEVDALPIEMFNSIGRLANTIPYRRRDSSSWMDHWSCEERFFECVVEPWDSEQCEKVEEYDDHECWCNLKKQMAAKRKDSSALGSYMTMLLTCKLISSECLRSIYQSTTFIITDYLAIQGLFGSCSSHPILRERRGFYVDRIKPPPAFLQYARHIEISLDRNYPLHHRCCWGMATRKEADEGLRCQEGEPCDDLEPEVHEPCDFHWLHLERFRNLRSLKIWISTRNSELYGGLLTHPTGLEEVDFEKLRTLLSGLANVESVVLSAPLSKHVEPDEGYVEGIAENGQLKVWKRGEILPLMVKWSLKAG</sequence>
<dbReference type="AlphaFoldDB" id="A0A9P9KYM2"/>
<accession>A0A9P9KYM2</accession>
<keyword evidence="2" id="KW-1185">Reference proteome</keyword>
<dbReference type="Proteomes" id="UP000736672">
    <property type="component" value="Unassembled WGS sequence"/>
</dbReference>